<proteinExistence type="predicted"/>
<dbReference type="GO" id="GO:0032259">
    <property type="term" value="P:methylation"/>
    <property type="evidence" value="ECO:0007669"/>
    <property type="project" value="UniProtKB-KW"/>
</dbReference>
<gene>
    <name evidence="2" type="ORF">SS50377_14634</name>
    <name evidence="3" type="ORF">SS50377_25840</name>
    <name evidence="4" type="ORF">SS50377_25853</name>
</gene>
<dbReference type="AlphaFoldDB" id="V6LNZ6"/>
<dbReference type="GO" id="GO:0005737">
    <property type="term" value="C:cytoplasm"/>
    <property type="evidence" value="ECO:0007669"/>
    <property type="project" value="TreeGrafter"/>
</dbReference>
<dbReference type="PANTHER" id="PTHR13369:SF0">
    <property type="entry name" value="GLUTATHIONE S-TRANSFERASE C-TERMINAL DOMAIN-CONTAINING PROTEIN"/>
    <property type="match status" value="1"/>
</dbReference>
<protein>
    <submittedName>
        <fullName evidence="2">Methyltransferase domain-containing protein</fullName>
    </submittedName>
</protein>
<evidence type="ECO:0000313" key="5">
    <source>
        <dbReference type="Proteomes" id="UP000018208"/>
    </source>
</evidence>
<feature type="domain" description="Methyltransferase" evidence="1">
    <location>
        <begin position="89"/>
        <end position="204"/>
    </location>
</feature>
<evidence type="ECO:0000259" key="1">
    <source>
        <dbReference type="Pfam" id="PF13679"/>
    </source>
</evidence>
<keyword evidence="5" id="KW-1185">Reference proteome</keyword>
<keyword evidence="2" id="KW-0808">Transferase</keyword>
<dbReference type="GO" id="GO:0008168">
    <property type="term" value="F:methyltransferase activity"/>
    <property type="evidence" value="ECO:0007669"/>
    <property type="project" value="UniProtKB-KW"/>
</dbReference>
<sequence length="381" mass="41382">MDPDAARRYLASYPFLGLLLLDAYPAEYPAVMAAFDAEAQLFLERLTPGQVSQLLFGEHEGAVPAQLQRFMDDSVLPRRTALPRHPDPKGAQVASMVAVVRELLPAGASVLDAGCGVGKLSQALDGLGCYSVLGVDRDAALVARASALGLQHASFAVRALGPAGLPATTALIALHGCGDFGADVLDGVESALVLQVPCCYQSMRHFPRSRALGGLSFEDQAHRRAFLNLACGSFGMDVGRILAKRLRRAAMQPLVDYFRDRHGLQPGQAICKRSRRDEIGTYLAEQVGALKRKAGCARPAEAIVRDVYGDFGAFFRQFCADNRQRYLVQIFLSGVCARTVELIAITDRAARLQERGYRVHTRELCAEEVTPRNVLLVGERE</sequence>
<evidence type="ECO:0000313" key="2">
    <source>
        <dbReference type="EMBL" id="EST45441.1"/>
    </source>
</evidence>
<dbReference type="EMBL" id="KI546096">
    <property type="protein sequence ID" value="EST45441.1"/>
    <property type="molecule type" value="Genomic_DNA"/>
</dbReference>
<accession>V6LNZ6</accession>
<dbReference type="PANTHER" id="PTHR13369">
    <property type="match status" value="1"/>
</dbReference>
<dbReference type="InterPro" id="IPR029063">
    <property type="entry name" value="SAM-dependent_MTases_sf"/>
</dbReference>
<reference evidence="3" key="2">
    <citation type="submission" date="2020-12" db="EMBL/GenBank/DDBJ databases">
        <title>New Spironucleus salmonicida genome in near-complete chromosomes.</title>
        <authorList>
            <person name="Xu F."/>
            <person name="Kurt Z."/>
            <person name="Jimenez-Gonzalez A."/>
            <person name="Astvaldsson A."/>
            <person name="Andersson J.O."/>
            <person name="Svard S.G."/>
        </authorList>
    </citation>
    <scope>NUCLEOTIDE SEQUENCE</scope>
    <source>
        <strain evidence="3">ATCC 50377</strain>
    </source>
</reference>
<reference evidence="2 3" key="1">
    <citation type="journal article" date="2014" name="PLoS Genet.">
        <title>The Genome of Spironucleus salmonicida Highlights a Fish Pathogen Adapted to Fluctuating Environments.</title>
        <authorList>
            <person name="Xu F."/>
            <person name="Jerlstrom-Hultqvist J."/>
            <person name="Einarsson E."/>
            <person name="Astvaldsson A."/>
            <person name="Svard S.G."/>
            <person name="Andersson J.O."/>
        </authorList>
    </citation>
    <scope>NUCLEOTIDE SEQUENCE</scope>
    <source>
        <strain evidence="3">ATCC 50377</strain>
    </source>
</reference>
<evidence type="ECO:0000313" key="4">
    <source>
        <dbReference type="EMBL" id="KAH0571663.1"/>
    </source>
</evidence>
<keyword evidence="2" id="KW-0489">Methyltransferase</keyword>
<dbReference type="CDD" id="cd02440">
    <property type="entry name" value="AdoMet_MTases"/>
    <property type="match status" value="1"/>
</dbReference>
<dbReference type="EMBL" id="AUWU02000006">
    <property type="protein sequence ID" value="KAH0571663.1"/>
    <property type="molecule type" value="Genomic_DNA"/>
</dbReference>
<dbReference type="Gene3D" id="3.40.50.150">
    <property type="entry name" value="Vaccinia Virus protein VP39"/>
    <property type="match status" value="1"/>
</dbReference>
<evidence type="ECO:0000313" key="3">
    <source>
        <dbReference type="EMBL" id="KAH0571650.1"/>
    </source>
</evidence>
<organism evidence="2">
    <name type="scientific">Spironucleus salmonicida</name>
    <dbReference type="NCBI Taxonomy" id="348837"/>
    <lineage>
        <taxon>Eukaryota</taxon>
        <taxon>Metamonada</taxon>
        <taxon>Diplomonadida</taxon>
        <taxon>Hexamitidae</taxon>
        <taxon>Hexamitinae</taxon>
        <taxon>Spironucleus</taxon>
    </lineage>
</organism>
<dbReference type="VEuPathDB" id="GiardiaDB:SS50377_25853"/>
<name>V6LNZ6_9EUKA</name>
<dbReference type="EMBL" id="AUWU02000006">
    <property type="protein sequence ID" value="KAH0571650.1"/>
    <property type="molecule type" value="Genomic_DNA"/>
</dbReference>
<dbReference type="OrthoDB" id="540004at2759"/>
<dbReference type="SUPFAM" id="SSF53335">
    <property type="entry name" value="S-adenosyl-L-methionine-dependent methyltransferases"/>
    <property type="match status" value="1"/>
</dbReference>
<dbReference type="VEuPathDB" id="GiardiaDB:SS50377_25840"/>
<dbReference type="Proteomes" id="UP000018208">
    <property type="component" value="Unassembled WGS sequence"/>
</dbReference>
<dbReference type="InterPro" id="IPR025714">
    <property type="entry name" value="Methyltranfer_dom"/>
</dbReference>
<dbReference type="Pfam" id="PF13679">
    <property type="entry name" value="Methyltransf_32"/>
    <property type="match status" value="1"/>
</dbReference>